<evidence type="ECO:0000313" key="2">
    <source>
        <dbReference type="Proteomes" id="UP001225596"/>
    </source>
</evidence>
<accession>A0ABU1BSR2</accession>
<sequence>MLVQQTVFMGQGRQWFAKLDGRPQQESFSFLAVVVERCFGIEKAGQPRLDGIDIIVCSNLGPITESTVGAIVSIEQGRDRYRFQR</sequence>
<gene>
    <name evidence="1" type="ORF">Q8A64_16745</name>
</gene>
<dbReference type="EMBL" id="JAUYVH010000015">
    <property type="protein sequence ID" value="MDQ9172063.1"/>
    <property type="molecule type" value="Genomic_DNA"/>
</dbReference>
<organism evidence="1 2">
    <name type="scientific">Keguizhuia sedimenti</name>
    <dbReference type="NCBI Taxonomy" id="3064264"/>
    <lineage>
        <taxon>Bacteria</taxon>
        <taxon>Pseudomonadati</taxon>
        <taxon>Pseudomonadota</taxon>
        <taxon>Betaproteobacteria</taxon>
        <taxon>Burkholderiales</taxon>
        <taxon>Oxalobacteraceae</taxon>
        <taxon>Keguizhuia</taxon>
    </lineage>
</organism>
<dbReference type="Proteomes" id="UP001225596">
    <property type="component" value="Unassembled WGS sequence"/>
</dbReference>
<proteinExistence type="predicted"/>
<reference evidence="1 2" key="1">
    <citation type="submission" date="2023-08" db="EMBL/GenBank/DDBJ databases">
        <title>Oxalobacteraceae gen .nov., isolated from river sludge outside the plant.</title>
        <authorList>
            <person name="Zhao S.Y."/>
        </authorList>
    </citation>
    <scope>NUCLEOTIDE SEQUENCE [LARGE SCALE GENOMIC DNA]</scope>
    <source>
        <strain evidence="1 2">R-40</strain>
    </source>
</reference>
<evidence type="ECO:0000313" key="1">
    <source>
        <dbReference type="EMBL" id="MDQ9172063.1"/>
    </source>
</evidence>
<protein>
    <submittedName>
        <fullName evidence="1">Uncharacterized protein</fullName>
    </submittedName>
</protein>
<name>A0ABU1BSR2_9BURK</name>
<keyword evidence="2" id="KW-1185">Reference proteome</keyword>
<comment type="caution">
    <text evidence="1">The sequence shown here is derived from an EMBL/GenBank/DDBJ whole genome shotgun (WGS) entry which is preliminary data.</text>
</comment>